<dbReference type="OrthoDB" id="9801356at2"/>
<gene>
    <name evidence="7" type="ORF">SAMN00768000_0406</name>
</gene>
<dbReference type="GO" id="GO:0016020">
    <property type="term" value="C:membrane"/>
    <property type="evidence" value="ECO:0007669"/>
    <property type="project" value="UniProtKB-SubCell"/>
</dbReference>
<evidence type="ECO:0000256" key="4">
    <source>
        <dbReference type="ARBA" id="ARBA00022989"/>
    </source>
</evidence>
<evidence type="ECO:0000256" key="2">
    <source>
        <dbReference type="ARBA" id="ARBA00009190"/>
    </source>
</evidence>
<keyword evidence="3 6" id="KW-0812">Transmembrane</keyword>
<evidence type="ECO:0000313" key="7">
    <source>
        <dbReference type="EMBL" id="SMC02188.1"/>
    </source>
</evidence>
<dbReference type="EMBL" id="FWWY01000001">
    <property type="protein sequence ID" value="SMC02188.1"/>
    <property type="molecule type" value="Genomic_DNA"/>
</dbReference>
<comment type="similarity">
    <text evidence="2 6">Belongs to the GDT1 family.</text>
</comment>
<organism evidence="7 8">
    <name type="scientific">Sulfobacillus thermosulfidooxidans (strain DSM 9293 / VKM B-1269 / AT-1)</name>
    <dbReference type="NCBI Taxonomy" id="929705"/>
    <lineage>
        <taxon>Bacteria</taxon>
        <taxon>Bacillati</taxon>
        <taxon>Bacillota</taxon>
        <taxon>Clostridia</taxon>
        <taxon>Eubacteriales</taxon>
        <taxon>Clostridiales Family XVII. Incertae Sedis</taxon>
        <taxon>Sulfobacillus</taxon>
    </lineage>
</organism>
<keyword evidence="5 6" id="KW-0472">Membrane</keyword>
<sequence>MDWKVMLSTFGLIFFAELGDKTQLSVMTLSAQSNSALSVFIGAALALSFSALLGVIFGEAVTKLIPAQYIHFGAGAAFVILGFLLMTGKL</sequence>
<dbReference type="PANTHER" id="PTHR12608">
    <property type="entry name" value="TRANSMEMBRANE PROTEIN HTP-1 RELATED"/>
    <property type="match status" value="1"/>
</dbReference>
<evidence type="ECO:0000313" key="8">
    <source>
        <dbReference type="Proteomes" id="UP000192660"/>
    </source>
</evidence>
<dbReference type="STRING" id="28034.BFX07_02965"/>
<accession>A0A1W1W7D4</accession>
<evidence type="ECO:0000256" key="6">
    <source>
        <dbReference type="RuleBase" id="RU365102"/>
    </source>
</evidence>
<dbReference type="Proteomes" id="UP000192660">
    <property type="component" value="Unassembled WGS sequence"/>
</dbReference>
<dbReference type="InterPro" id="IPR001727">
    <property type="entry name" value="GDT1-like"/>
</dbReference>
<reference evidence="8" key="1">
    <citation type="submission" date="2017-04" db="EMBL/GenBank/DDBJ databases">
        <authorList>
            <person name="Varghese N."/>
            <person name="Submissions S."/>
        </authorList>
    </citation>
    <scope>NUCLEOTIDE SEQUENCE [LARGE SCALE GENOMIC DNA]</scope>
    <source>
        <strain evidence="8">DSM 9293</strain>
    </source>
</reference>
<dbReference type="AlphaFoldDB" id="A0A1W1W7D4"/>
<comment type="subcellular location">
    <subcellularLocation>
        <location evidence="1 6">Membrane</location>
        <topology evidence="1 6">Multi-pass membrane protein</topology>
    </subcellularLocation>
</comment>
<keyword evidence="4 6" id="KW-1133">Transmembrane helix</keyword>
<keyword evidence="8" id="KW-1185">Reference proteome</keyword>
<dbReference type="RefSeq" id="WP_020376279.1">
    <property type="nucleotide sequence ID" value="NZ_FWWY01000001.1"/>
</dbReference>
<feature type="transmembrane region" description="Helical" evidence="6">
    <location>
        <begin position="35"/>
        <end position="57"/>
    </location>
</feature>
<protein>
    <recommendedName>
        <fullName evidence="6">GDT1 family protein</fullName>
    </recommendedName>
</protein>
<proteinExistence type="inferred from homology"/>
<dbReference type="PANTHER" id="PTHR12608:SF1">
    <property type="entry name" value="TRANSMEMBRANE PROTEIN 165"/>
    <property type="match status" value="1"/>
</dbReference>
<evidence type="ECO:0000256" key="3">
    <source>
        <dbReference type="ARBA" id="ARBA00022692"/>
    </source>
</evidence>
<evidence type="ECO:0000256" key="1">
    <source>
        <dbReference type="ARBA" id="ARBA00004141"/>
    </source>
</evidence>
<dbReference type="GO" id="GO:0046873">
    <property type="term" value="F:metal ion transmembrane transporter activity"/>
    <property type="evidence" value="ECO:0007669"/>
    <property type="project" value="InterPro"/>
</dbReference>
<evidence type="ECO:0000256" key="5">
    <source>
        <dbReference type="ARBA" id="ARBA00023136"/>
    </source>
</evidence>
<dbReference type="Pfam" id="PF01169">
    <property type="entry name" value="GDT1"/>
    <property type="match status" value="1"/>
</dbReference>
<name>A0A1W1W7D4_SULTA</name>
<comment type="caution">
    <text evidence="6">Lacks conserved residue(s) required for the propagation of feature annotation.</text>
</comment>
<feature type="transmembrane region" description="Helical" evidence="6">
    <location>
        <begin position="69"/>
        <end position="88"/>
    </location>
</feature>